<dbReference type="EMBL" id="CM042881">
    <property type="protein sequence ID" value="KAI4385398.1"/>
    <property type="molecule type" value="Genomic_DNA"/>
</dbReference>
<proteinExistence type="predicted"/>
<accession>A0ACB9S746</accession>
<evidence type="ECO:0000313" key="1">
    <source>
        <dbReference type="EMBL" id="KAI4385398.1"/>
    </source>
</evidence>
<gene>
    <name evidence="1" type="ORF">MLD38_003429</name>
</gene>
<protein>
    <submittedName>
        <fullName evidence="1">Uncharacterized protein</fullName>
    </submittedName>
</protein>
<comment type="caution">
    <text evidence="1">The sequence shown here is derived from an EMBL/GenBank/DDBJ whole genome shotgun (WGS) entry which is preliminary data.</text>
</comment>
<keyword evidence="2" id="KW-1185">Reference proteome</keyword>
<reference evidence="2" key="1">
    <citation type="journal article" date="2023" name="Front. Plant Sci.">
        <title>Chromosomal-level genome assembly of Melastoma candidum provides insights into trichome evolution.</title>
        <authorList>
            <person name="Zhong Y."/>
            <person name="Wu W."/>
            <person name="Sun C."/>
            <person name="Zou P."/>
            <person name="Liu Y."/>
            <person name="Dai S."/>
            <person name="Zhou R."/>
        </authorList>
    </citation>
    <scope>NUCLEOTIDE SEQUENCE [LARGE SCALE GENOMIC DNA]</scope>
</reference>
<evidence type="ECO:0000313" key="2">
    <source>
        <dbReference type="Proteomes" id="UP001057402"/>
    </source>
</evidence>
<dbReference type="Proteomes" id="UP001057402">
    <property type="component" value="Chromosome 2"/>
</dbReference>
<organism evidence="1 2">
    <name type="scientific">Melastoma candidum</name>
    <dbReference type="NCBI Taxonomy" id="119954"/>
    <lineage>
        <taxon>Eukaryota</taxon>
        <taxon>Viridiplantae</taxon>
        <taxon>Streptophyta</taxon>
        <taxon>Embryophyta</taxon>
        <taxon>Tracheophyta</taxon>
        <taxon>Spermatophyta</taxon>
        <taxon>Magnoliopsida</taxon>
        <taxon>eudicotyledons</taxon>
        <taxon>Gunneridae</taxon>
        <taxon>Pentapetalae</taxon>
        <taxon>rosids</taxon>
        <taxon>malvids</taxon>
        <taxon>Myrtales</taxon>
        <taxon>Melastomataceae</taxon>
        <taxon>Melastomatoideae</taxon>
        <taxon>Melastomateae</taxon>
        <taxon>Melastoma</taxon>
    </lineage>
</organism>
<sequence length="170" mass="18974">MPGGKNQRLRGGKAAMESKTSIASIMKDIEILGSSRMTWKEKKELENRKVVALGGKPPKKHRLPLSVAKVPMKRQKAREQRMLQENAILSRFGAKFSSSSNLDRPEEKHKPEQRALKSTQGFFKNGVLDVKHLMRPDPVSGSSQEVVRTHHGKGKKKGGKKNKGRKGSKN</sequence>
<name>A0ACB9S746_9MYRT</name>